<feature type="transmembrane region" description="Helical" evidence="13">
    <location>
        <begin position="150"/>
        <end position="168"/>
    </location>
</feature>
<dbReference type="InterPro" id="IPR011577">
    <property type="entry name" value="Cyt_b561_bac/Ni-Hgenase"/>
</dbReference>
<evidence type="ECO:0000256" key="8">
    <source>
        <dbReference type="ARBA" id="ARBA00022982"/>
    </source>
</evidence>
<evidence type="ECO:0000256" key="7">
    <source>
        <dbReference type="ARBA" id="ARBA00022723"/>
    </source>
</evidence>
<dbReference type="SUPFAM" id="SSF81342">
    <property type="entry name" value="Transmembrane di-heme cytochromes"/>
    <property type="match status" value="1"/>
</dbReference>
<keyword evidence="8" id="KW-0249">Electron transport</keyword>
<gene>
    <name evidence="15" type="ORF">ABLV49_14180</name>
</gene>
<dbReference type="GO" id="GO:0046872">
    <property type="term" value="F:metal ion binding"/>
    <property type="evidence" value="ECO:0007669"/>
    <property type="project" value="UniProtKB-KW"/>
</dbReference>
<organism evidence="15">
    <name type="scientific">Polaromonas hydrogenivorans</name>
    <dbReference type="NCBI Taxonomy" id="335476"/>
    <lineage>
        <taxon>Bacteria</taxon>
        <taxon>Pseudomonadati</taxon>
        <taxon>Pseudomonadota</taxon>
        <taxon>Betaproteobacteria</taxon>
        <taxon>Burkholderiales</taxon>
        <taxon>Comamonadaceae</taxon>
        <taxon>Polaromonas</taxon>
    </lineage>
</organism>
<dbReference type="GO" id="GO:0022904">
    <property type="term" value="P:respiratory electron transport chain"/>
    <property type="evidence" value="ECO:0007669"/>
    <property type="project" value="InterPro"/>
</dbReference>
<protein>
    <submittedName>
        <fullName evidence="15">Cytochrome b</fullName>
    </submittedName>
</protein>
<feature type="transmembrane region" description="Helical" evidence="13">
    <location>
        <begin position="92"/>
        <end position="112"/>
    </location>
</feature>
<comment type="similarity">
    <text evidence="12">Belongs to the cytochrome b561 family.</text>
</comment>
<evidence type="ECO:0000256" key="3">
    <source>
        <dbReference type="ARBA" id="ARBA00022448"/>
    </source>
</evidence>
<dbReference type="PANTHER" id="PTHR30529">
    <property type="entry name" value="CYTOCHROME B561"/>
    <property type="match status" value="1"/>
</dbReference>
<evidence type="ECO:0000256" key="13">
    <source>
        <dbReference type="SAM" id="Phobius"/>
    </source>
</evidence>
<dbReference type="InterPro" id="IPR052168">
    <property type="entry name" value="Cytochrome_b561_oxidase"/>
</dbReference>
<keyword evidence="6 13" id="KW-0812">Transmembrane</keyword>
<feature type="domain" description="Cytochrome b561 bacterial/Ni-hydrogenase" evidence="14">
    <location>
        <begin position="9"/>
        <end position="179"/>
    </location>
</feature>
<accession>A0AAU7LN90</accession>
<dbReference type="GO" id="GO:0009055">
    <property type="term" value="F:electron transfer activity"/>
    <property type="evidence" value="ECO:0007669"/>
    <property type="project" value="InterPro"/>
</dbReference>
<keyword evidence="7" id="KW-0479">Metal-binding</keyword>
<feature type="transmembrane region" description="Helical" evidence="13">
    <location>
        <begin position="12"/>
        <end position="32"/>
    </location>
</feature>
<dbReference type="RefSeq" id="WP_349277349.1">
    <property type="nucleotide sequence ID" value="NZ_CBCSCU010000024.1"/>
</dbReference>
<dbReference type="AlphaFoldDB" id="A0AAU7LN90"/>
<evidence type="ECO:0000256" key="9">
    <source>
        <dbReference type="ARBA" id="ARBA00022989"/>
    </source>
</evidence>
<keyword evidence="11 13" id="KW-0472">Membrane</keyword>
<evidence type="ECO:0000256" key="4">
    <source>
        <dbReference type="ARBA" id="ARBA00022475"/>
    </source>
</evidence>
<evidence type="ECO:0000256" key="12">
    <source>
        <dbReference type="ARBA" id="ARBA00037975"/>
    </source>
</evidence>
<dbReference type="InterPro" id="IPR016174">
    <property type="entry name" value="Di-haem_cyt_TM"/>
</dbReference>
<evidence type="ECO:0000256" key="1">
    <source>
        <dbReference type="ARBA" id="ARBA00001970"/>
    </source>
</evidence>
<keyword evidence="4" id="KW-1003">Cell membrane</keyword>
<comment type="subcellular location">
    <subcellularLocation>
        <location evidence="2">Cell membrane</location>
        <topology evidence="2">Multi-pass membrane protein</topology>
    </subcellularLocation>
</comment>
<keyword evidence="10" id="KW-0408">Iron</keyword>
<dbReference type="GO" id="GO:0005886">
    <property type="term" value="C:plasma membrane"/>
    <property type="evidence" value="ECO:0007669"/>
    <property type="project" value="UniProtKB-SubCell"/>
</dbReference>
<sequence length="183" mass="20671">MSLQKSAHRYHMASISLHWLMLALFIAVYASIELRVLFEKGTELRETMKSLHFMFGLLMFFLVWLRIAMRFKYPAPRIEPAPPQWQVLAARLAHLMLYALMIGMPLAGWLLLSASGKPIPFFGLELPALIGKNKELAGQIKEIHELVGTIGYFLIGAHAAAALFHHYIKRDSTLLSMLPKTAA</sequence>
<dbReference type="GO" id="GO:0020037">
    <property type="term" value="F:heme binding"/>
    <property type="evidence" value="ECO:0007669"/>
    <property type="project" value="TreeGrafter"/>
</dbReference>
<evidence type="ECO:0000256" key="6">
    <source>
        <dbReference type="ARBA" id="ARBA00022692"/>
    </source>
</evidence>
<evidence type="ECO:0000259" key="14">
    <source>
        <dbReference type="Pfam" id="PF01292"/>
    </source>
</evidence>
<proteinExistence type="inferred from homology"/>
<keyword evidence="5" id="KW-0349">Heme</keyword>
<dbReference type="PANTHER" id="PTHR30529:SF3">
    <property type="entry name" value="CYTOCHROME B561 HOMOLOG 1"/>
    <property type="match status" value="1"/>
</dbReference>
<evidence type="ECO:0000256" key="11">
    <source>
        <dbReference type="ARBA" id="ARBA00023136"/>
    </source>
</evidence>
<feature type="transmembrane region" description="Helical" evidence="13">
    <location>
        <begin position="52"/>
        <end position="71"/>
    </location>
</feature>
<keyword evidence="3" id="KW-0813">Transport</keyword>
<evidence type="ECO:0000256" key="2">
    <source>
        <dbReference type="ARBA" id="ARBA00004651"/>
    </source>
</evidence>
<reference evidence="15" key="1">
    <citation type="submission" date="2024-05" db="EMBL/GenBank/DDBJ databases">
        <authorList>
            <person name="Bunk B."/>
            <person name="Swiderski J."/>
            <person name="Sproer C."/>
            <person name="Thiel V."/>
        </authorList>
    </citation>
    <scope>NUCLEOTIDE SEQUENCE</scope>
    <source>
        <strain evidence="15">DSM 17735</strain>
    </source>
</reference>
<name>A0AAU7LN90_9BURK</name>
<evidence type="ECO:0000256" key="5">
    <source>
        <dbReference type="ARBA" id="ARBA00022617"/>
    </source>
</evidence>
<dbReference type="EMBL" id="CP157675">
    <property type="protein sequence ID" value="XBP69046.1"/>
    <property type="molecule type" value="Genomic_DNA"/>
</dbReference>
<evidence type="ECO:0000313" key="15">
    <source>
        <dbReference type="EMBL" id="XBP69046.1"/>
    </source>
</evidence>
<keyword evidence="9 13" id="KW-1133">Transmembrane helix</keyword>
<comment type="cofactor">
    <cofactor evidence="1">
        <name>heme b</name>
        <dbReference type="ChEBI" id="CHEBI:60344"/>
    </cofactor>
</comment>
<dbReference type="Pfam" id="PF01292">
    <property type="entry name" value="Ni_hydr_CYTB"/>
    <property type="match status" value="1"/>
</dbReference>
<evidence type="ECO:0000256" key="10">
    <source>
        <dbReference type="ARBA" id="ARBA00023004"/>
    </source>
</evidence>